<accession>A0A8S3UB70</accession>
<dbReference type="Proteomes" id="UP000683360">
    <property type="component" value="Unassembled WGS sequence"/>
</dbReference>
<evidence type="ECO:0000313" key="4">
    <source>
        <dbReference type="EMBL" id="CAG2239483.1"/>
    </source>
</evidence>
<keyword evidence="5" id="KW-1185">Reference proteome</keyword>
<feature type="region of interest" description="Disordered" evidence="2">
    <location>
        <begin position="487"/>
        <end position="520"/>
    </location>
</feature>
<dbReference type="EMBL" id="CAJPWZ010002521">
    <property type="protein sequence ID" value="CAG2239483.1"/>
    <property type="molecule type" value="Genomic_DNA"/>
</dbReference>
<feature type="compositionally biased region" description="Polar residues" evidence="2">
    <location>
        <begin position="756"/>
        <end position="779"/>
    </location>
</feature>
<dbReference type="PANTHER" id="PTHR21301">
    <property type="entry name" value="REVERSE TRANSCRIPTASE"/>
    <property type="match status" value="1"/>
</dbReference>
<dbReference type="PANTHER" id="PTHR21301:SF10">
    <property type="entry name" value="REVERSE TRANSCRIPTASE DOMAIN-CONTAINING PROTEIN"/>
    <property type="match status" value="1"/>
</dbReference>
<evidence type="ECO:0000256" key="2">
    <source>
        <dbReference type="SAM" id="MobiDB-lite"/>
    </source>
</evidence>
<sequence>MEICRLKINKVRNNLSKHERAALKTLRSNNNIIIKKADKNSSTVVLDKNLYIKQTLNFLNNSICYEQIHEFNTNKISETIQKMIKQLHKKEYIDDITYKYLANNANIRVGRLYMLPKIHKINHEDREKIKTNKDFLKNIDIPGRPIVSLCNSPIEKIGQFIDHFLKPVVSQLWTYTQDTTSFINKIEQIRAPDDIIMCTFDITSMYNSLTHDEILQAVDRAWYKICRNKHEIPLPPKKDFLRILQFILCNNEFEFNNLIFRQTCGIPMGAPMSPSLADLRMFEIITNILDIFPFKDNLALLSIYRDDGFILFNSTLRPRRDRIPTQVYTPSKVNTSAKNYILNEQKALDKIADTTLRPTDVNVQYKKGNIILEFTAAAFLHFSQTLAQHFYSHPDVTAELHDMQDGRGKIVEQSFSIKNQQNQRQIYRINLYNTTCRAEINGRNHQQFFSELQTIATKMNVIKDYSYMNETIRNECLKHAKASSLHEPNSVQSSDKCIKTKTRPNSNTVHTDDQPTSNHNETCPKCNRRVLSRGVLCAKGLHWIHYACEKLKKVDIDKLENPASDKHYICSHCLDTDNSLMTHSPTSKEVSKQKTTDQSSISLPKQPNYKRTMPIALNSVYTPDKHVKGNPIHVHVSPMEKQTITSAKALLDEELSLRTHSVEGLKTPKVPVLPQQSMSRNQKLNGTSSEIGTTDKELRQRESKLKRLEEELKKEKASISDTLKDQSRLKTYSVNMEAKVKELENSNRILRMKIVGTQNQPSDSPTKTRNSLPQNSNNETKLSIESHISSLENNLLKDRIAHIENTRTLYRQMQDMEIQSIQNRLKNLEMAFEQQKSYQQYQPFQTPHSIPNHPAFTMYNPPFSTFNPQFHRLPTPTSVGMQHLYNPAQQIYAPGNFPYGLPPQAMNIPPPSYAGQQPMGVSDPKFKPVPHFEGAQIKYNCNNNQNRLNTLQARRTEVIPNNEIKVCQPELKQPNITETIEISDEPVAQPGVPKHDNLLTDTGAVSTEIGEKQIVDFSKDSIIEAVTTIEVVDTSDSSDLEDTQQEIPPVDVHTQETTEQNRSFLAKGGQNLMIT</sequence>
<proteinExistence type="predicted"/>
<comment type="caution">
    <text evidence="4">The sequence shown here is derived from an EMBL/GenBank/DDBJ whole genome shotgun (WGS) entry which is preliminary data.</text>
</comment>
<feature type="region of interest" description="Disordered" evidence="2">
    <location>
        <begin position="679"/>
        <end position="699"/>
    </location>
</feature>
<gene>
    <name evidence="4" type="ORF">MEDL_51835</name>
</gene>
<feature type="region of interest" description="Disordered" evidence="2">
    <location>
        <begin position="755"/>
        <end position="779"/>
    </location>
</feature>
<dbReference type="InterPro" id="IPR000477">
    <property type="entry name" value="RT_dom"/>
</dbReference>
<feature type="compositionally biased region" description="Polar residues" evidence="2">
    <location>
        <begin position="679"/>
        <end position="692"/>
    </location>
</feature>
<organism evidence="4 5">
    <name type="scientific">Mytilus edulis</name>
    <name type="common">Blue mussel</name>
    <dbReference type="NCBI Taxonomy" id="6550"/>
    <lineage>
        <taxon>Eukaryota</taxon>
        <taxon>Metazoa</taxon>
        <taxon>Spiralia</taxon>
        <taxon>Lophotrochozoa</taxon>
        <taxon>Mollusca</taxon>
        <taxon>Bivalvia</taxon>
        <taxon>Autobranchia</taxon>
        <taxon>Pteriomorphia</taxon>
        <taxon>Mytilida</taxon>
        <taxon>Mytiloidea</taxon>
        <taxon>Mytilidae</taxon>
        <taxon>Mytilinae</taxon>
        <taxon>Mytilus</taxon>
    </lineage>
</organism>
<feature type="compositionally biased region" description="Polar residues" evidence="2">
    <location>
        <begin position="596"/>
        <end position="605"/>
    </location>
</feature>
<name>A0A8S3UB70_MYTED</name>
<feature type="region of interest" description="Disordered" evidence="2">
    <location>
        <begin position="582"/>
        <end position="607"/>
    </location>
</feature>
<evidence type="ECO:0000259" key="3">
    <source>
        <dbReference type="PROSITE" id="PS50878"/>
    </source>
</evidence>
<evidence type="ECO:0000313" key="5">
    <source>
        <dbReference type="Proteomes" id="UP000683360"/>
    </source>
</evidence>
<dbReference type="AlphaFoldDB" id="A0A8S3UB70"/>
<feature type="compositionally biased region" description="Polar residues" evidence="2">
    <location>
        <begin position="503"/>
        <end position="520"/>
    </location>
</feature>
<feature type="coiled-coil region" evidence="1">
    <location>
        <begin position="811"/>
        <end position="838"/>
    </location>
</feature>
<dbReference type="PROSITE" id="PS50878">
    <property type="entry name" value="RT_POL"/>
    <property type="match status" value="1"/>
</dbReference>
<feature type="domain" description="Reverse transcriptase" evidence="3">
    <location>
        <begin position="96"/>
        <end position="363"/>
    </location>
</feature>
<dbReference type="OrthoDB" id="10009162at2759"/>
<protein>
    <recommendedName>
        <fullName evidence="3">Reverse transcriptase domain-containing protein</fullName>
    </recommendedName>
</protein>
<keyword evidence="1" id="KW-0175">Coiled coil</keyword>
<evidence type="ECO:0000256" key="1">
    <source>
        <dbReference type="SAM" id="Coils"/>
    </source>
</evidence>
<reference evidence="4" key="1">
    <citation type="submission" date="2021-03" db="EMBL/GenBank/DDBJ databases">
        <authorList>
            <person name="Bekaert M."/>
        </authorList>
    </citation>
    <scope>NUCLEOTIDE SEQUENCE</scope>
</reference>